<accession>A0A916XP77</accession>
<feature type="domain" description="Ice-binding protein C-terminal" evidence="2">
    <location>
        <begin position="200"/>
        <end position="222"/>
    </location>
</feature>
<dbReference type="NCBIfam" id="TIGR02595">
    <property type="entry name" value="PEP_CTERM"/>
    <property type="match status" value="1"/>
</dbReference>
<evidence type="ECO:0000256" key="1">
    <source>
        <dbReference type="SAM" id="SignalP"/>
    </source>
</evidence>
<comment type="caution">
    <text evidence="3">The sequence shown here is derived from an EMBL/GenBank/DDBJ whole genome shotgun (WGS) entry which is preliminary data.</text>
</comment>
<dbReference type="InterPro" id="IPR013424">
    <property type="entry name" value="Ice-binding_C"/>
</dbReference>
<keyword evidence="4" id="KW-1185">Reference proteome</keyword>
<dbReference type="Pfam" id="PF07589">
    <property type="entry name" value="PEP-CTERM"/>
    <property type="match status" value="1"/>
</dbReference>
<protein>
    <recommendedName>
        <fullName evidence="2">Ice-binding protein C-terminal domain-containing protein</fullName>
    </recommendedName>
</protein>
<reference evidence="3" key="1">
    <citation type="journal article" date="2014" name="Int. J. Syst. Evol. Microbiol.">
        <title>Complete genome sequence of Corynebacterium casei LMG S-19264T (=DSM 44701T), isolated from a smear-ripened cheese.</title>
        <authorList>
            <consortium name="US DOE Joint Genome Institute (JGI-PGF)"/>
            <person name="Walter F."/>
            <person name="Albersmeier A."/>
            <person name="Kalinowski J."/>
            <person name="Ruckert C."/>
        </authorList>
    </citation>
    <scope>NUCLEOTIDE SEQUENCE</scope>
    <source>
        <strain evidence="3">CGMCC 1.10998</strain>
    </source>
</reference>
<proteinExistence type="predicted"/>
<keyword evidence="1" id="KW-0732">Signal</keyword>
<dbReference type="AlphaFoldDB" id="A0A916XP77"/>
<feature type="chain" id="PRO_5037480794" description="Ice-binding protein C-terminal domain-containing protein" evidence="1">
    <location>
        <begin position="25"/>
        <end position="230"/>
    </location>
</feature>
<evidence type="ECO:0000259" key="2">
    <source>
        <dbReference type="Pfam" id="PF07589"/>
    </source>
</evidence>
<dbReference type="RefSeq" id="WP_188567867.1">
    <property type="nucleotide sequence ID" value="NZ_BMED01000004.1"/>
</dbReference>
<evidence type="ECO:0000313" key="3">
    <source>
        <dbReference type="EMBL" id="GGC88650.1"/>
    </source>
</evidence>
<dbReference type="Proteomes" id="UP000637423">
    <property type="component" value="Unassembled WGS sequence"/>
</dbReference>
<feature type="signal peptide" evidence="1">
    <location>
        <begin position="1"/>
        <end position="24"/>
    </location>
</feature>
<organism evidence="3 4">
    <name type="scientific">Undibacterium terreum</name>
    <dbReference type="NCBI Taxonomy" id="1224302"/>
    <lineage>
        <taxon>Bacteria</taxon>
        <taxon>Pseudomonadati</taxon>
        <taxon>Pseudomonadota</taxon>
        <taxon>Betaproteobacteria</taxon>
        <taxon>Burkholderiales</taxon>
        <taxon>Oxalobacteraceae</taxon>
        <taxon>Undibacterium</taxon>
    </lineage>
</organism>
<name>A0A916XP77_9BURK</name>
<gene>
    <name evidence="3" type="ORF">GCM10011396_39860</name>
</gene>
<evidence type="ECO:0000313" key="4">
    <source>
        <dbReference type="Proteomes" id="UP000637423"/>
    </source>
</evidence>
<sequence length="230" mass="23193">MKISKKISLAAIVLGAALSTSAQATILTFTNLAAFQAAAGQTTLETFSGATVGVSNNNYSGSFNGFSLSSVSNGDRSGIATGTIATGASDNTSIPGVFAGQNFYGWGDGSGANGGVGPTSTFKFAAGTTAFGFDWFNTDVTDAYSLTINGHTTTVFNFTSSGFFGVVATAGETFSLATIQTQTYGGFISTEGLDNVRVSAVPEPASLALLGLGVFGMGVARRKAAKSKQA</sequence>
<dbReference type="EMBL" id="BMED01000004">
    <property type="protein sequence ID" value="GGC88650.1"/>
    <property type="molecule type" value="Genomic_DNA"/>
</dbReference>
<reference evidence="3" key="2">
    <citation type="submission" date="2020-09" db="EMBL/GenBank/DDBJ databases">
        <authorList>
            <person name="Sun Q."/>
            <person name="Zhou Y."/>
        </authorList>
    </citation>
    <scope>NUCLEOTIDE SEQUENCE</scope>
    <source>
        <strain evidence="3">CGMCC 1.10998</strain>
    </source>
</reference>